<name>A0A4P7XGR5_9ALTE</name>
<accession>A0A4P7XGR5</accession>
<gene>
    <name evidence="3" type="ORF">soil367_05250</name>
</gene>
<feature type="chain" id="PRO_5020870798" description="Lipoprotein with Yx(FWY)xxD motif" evidence="2">
    <location>
        <begin position="33"/>
        <end position="174"/>
    </location>
</feature>
<dbReference type="EMBL" id="CP031093">
    <property type="protein sequence ID" value="QCF25382.1"/>
    <property type="molecule type" value="Genomic_DNA"/>
</dbReference>
<sequence>MSPFHSGATNMDVKKLLTATTLSLGLAGTALAQSGDQVQLKVTQSDIYGSYITDAEGRTLYLFTTDTQGDGKSAAQSSCYNGCAKAWPPLTTEEQPEAGEKLQQDLLGTFERKDGNTQVTYGGWPLYYFVKDTGAGSVTGQDKHGFGGEWYLLAPDGTKNEKQKDKNEKHNSSH</sequence>
<keyword evidence="2" id="KW-0732">Signal</keyword>
<dbReference type="AlphaFoldDB" id="A0A4P7XGR5"/>
<dbReference type="Proteomes" id="UP000298049">
    <property type="component" value="Chromosome"/>
</dbReference>
<evidence type="ECO:0008006" key="5">
    <source>
        <dbReference type="Google" id="ProtNLM"/>
    </source>
</evidence>
<dbReference type="InterPro" id="IPR005297">
    <property type="entry name" value="Lipoprotein_repeat"/>
</dbReference>
<reference evidence="3 4" key="1">
    <citation type="submission" date="2018-07" db="EMBL/GenBank/DDBJ databases">
        <title>Marsedoiliclastica nanhaica gen. nov. sp. nov., a novel marine hydrocarbonoclastic bacterium isolated from an in-situ enriched hydrocarbon-degrading consortium in deep-sea sediment.</title>
        <authorList>
            <person name="Dong C."/>
            <person name="Ma T."/>
            <person name="Liu R."/>
            <person name="Shao Z."/>
        </authorList>
    </citation>
    <scope>NUCLEOTIDE SEQUENCE [LARGE SCALE GENOMIC DNA]</scope>
    <source>
        <strain evidence="4">soil36-7</strain>
    </source>
</reference>
<evidence type="ECO:0000313" key="4">
    <source>
        <dbReference type="Proteomes" id="UP000298049"/>
    </source>
</evidence>
<organism evidence="3 4">
    <name type="scientific">Hydrocarboniclastica marina</name>
    <dbReference type="NCBI Taxonomy" id="2259620"/>
    <lineage>
        <taxon>Bacteria</taxon>
        <taxon>Pseudomonadati</taxon>
        <taxon>Pseudomonadota</taxon>
        <taxon>Gammaproteobacteria</taxon>
        <taxon>Alteromonadales</taxon>
        <taxon>Alteromonadaceae</taxon>
        <taxon>Hydrocarboniclastica</taxon>
    </lineage>
</organism>
<dbReference type="PANTHER" id="PTHR39335:SF1">
    <property type="entry name" value="BLL4220 PROTEIN"/>
    <property type="match status" value="1"/>
</dbReference>
<dbReference type="Pfam" id="PF03640">
    <property type="entry name" value="Lipoprotein_15"/>
    <property type="match status" value="2"/>
</dbReference>
<feature type="region of interest" description="Disordered" evidence="1">
    <location>
        <begin position="154"/>
        <end position="174"/>
    </location>
</feature>
<feature type="signal peptide" evidence="2">
    <location>
        <begin position="1"/>
        <end position="32"/>
    </location>
</feature>
<dbReference type="GO" id="GO:0043448">
    <property type="term" value="P:alkane catabolic process"/>
    <property type="evidence" value="ECO:0007669"/>
    <property type="project" value="TreeGrafter"/>
</dbReference>
<protein>
    <recommendedName>
        <fullName evidence="5">Lipoprotein with Yx(FWY)xxD motif</fullName>
    </recommendedName>
</protein>
<evidence type="ECO:0000256" key="2">
    <source>
        <dbReference type="SAM" id="SignalP"/>
    </source>
</evidence>
<dbReference type="KEGG" id="hmi:soil367_05250"/>
<evidence type="ECO:0000313" key="3">
    <source>
        <dbReference type="EMBL" id="QCF25382.1"/>
    </source>
</evidence>
<dbReference type="OrthoDB" id="9800666at2"/>
<keyword evidence="4" id="KW-1185">Reference proteome</keyword>
<evidence type="ECO:0000256" key="1">
    <source>
        <dbReference type="SAM" id="MobiDB-lite"/>
    </source>
</evidence>
<proteinExistence type="predicted"/>
<feature type="compositionally biased region" description="Basic and acidic residues" evidence="1">
    <location>
        <begin position="158"/>
        <end position="174"/>
    </location>
</feature>
<dbReference type="PANTHER" id="PTHR39335">
    <property type="entry name" value="BLL4220 PROTEIN"/>
    <property type="match status" value="1"/>
</dbReference>